<dbReference type="SUPFAM" id="SSF55729">
    <property type="entry name" value="Acyl-CoA N-acyltransferases (Nat)"/>
    <property type="match status" value="1"/>
</dbReference>
<dbReference type="EMBL" id="JAGIOF010000001">
    <property type="protein sequence ID" value="MBP2386446.1"/>
    <property type="molecule type" value="Genomic_DNA"/>
</dbReference>
<dbReference type="Proteomes" id="UP001296993">
    <property type="component" value="Unassembled WGS sequence"/>
</dbReference>
<organism evidence="2 3">
    <name type="scientific">Paeniglutamicibacter kerguelensis</name>
    <dbReference type="NCBI Taxonomy" id="254788"/>
    <lineage>
        <taxon>Bacteria</taxon>
        <taxon>Bacillati</taxon>
        <taxon>Actinomycetota</taxon>
        <taxon>Actinomycetes</taxon>
        <taxon>Micrococcales</taxon>
        <taxon>Micrococcaceae</taxon>
        <taxon>Paeniglutamicibacter</taxon>
    </lineage>
</organism>
<dbReference type="RefSeq" id="WP_209997342.1">
    <property type="nucleotide sequence ID" value="NZ_BAAAJY010000002.1"/>
</dbReference>
<gene>
    <name evidence="2" type="ORF">JOF47_001957</name>
</gene>
<protein>
    <submittedName>
        <fullName evidence="2">GNAT superfamily N-acetyltransferase</fullName>
    </submittedName>
</protein>
<reference evidence="2 3" key="1">
    <citation type="submission" date="2021-03" db="EMBL/GenBank/DDBJ databases">
        <title>Sequencing the genomes of 1000 actinobacteria strains.</title>
        <authorList>
            <person name="Klenk H.-P."/>
        </authorList>
    </citation>
    <scope>NUCLEOTIDE SEQUENCE [LARGE SCALE GENOMIC DNA]</scope>
    <source>
        <strain evidence="2 3">DSM 15797</strain>
    </source>
</reference>
<proteinExistence type="predicted"/>
<name>A0ABS4XDJ3_9MICC</name>
<accession>A0ABS4XDJ3</accession>
<sequence length="162" mass="17883">MAVTRIRAPRIEDATSLDELHLETWAETYACLFPDSAWGEEERRGRMRMWTSICSEPRPGDSFAVAERDGRLVGLAGAGAGQDADAPREKQLWFIYLLASEHGTGAGQGLLDAVLGTDPASLWVLEANPRARSFYVRNGFEPDGIRRPSGYEAAGDEIRMVR</sequence>
<comment type="caution">
    <text evidence="2">The sequence shown here is derived from an EMBL/GenBank/DDBJ whole genome shotgun (WGS) entry which is preliminary data.</text>
</comment>
<dbReference type="InterPro" id="IPR016181">
    <property type="entry name" value="Acyl_CoA_acyltransferase"/>
</dbReference>
<dbReference type="PROSITE" id="PS51186">
    <property type="entry name" value="GNAT"/>
    <property type="match status" value="1"/>
</dbReference>
<evidence type="ECO:0000313" key="3">
    <source>
        <dbReference type="Proteomes" id="UP001296993"/>
    </source>
</evidence>
<keyword evidence="3" id="KW-1185">Reference proteome</keyword>
<dbReference type="Pfam" id="PF00583">
    <property type="entry name" value="Acetyltransf_1"/>
    <property type="match status" value="1"/>
</dbReference>
<dbReference type="Gene3D" id="3.40.630.30">
    <property type="match status" value="1"/>
</dbReference>
<dbReference type="InterPro" id="IPR000182">
    <property type="entry name" value="GNAT_dom"/>
</dbReference>
<evidence type="ECO:0000259" key="1">
    <source>
        <dbReference type="PROSITE" id="PS51186"/>
    </source>
</evidence>
<evidence type="ECO:0000313" key="2">
    <source>
        <dbReference type="EMBL" id="MBP2386446.1"/>
    </source>
</evidence>
<feature type="domain" description="N-acetyltransferase" evidence="1">
    <location>
        <begin position="4"/>
        <end position="162"/>
    </location>
</feature>